<evidence type="ECO:0000259" key="2">
    <source>
        <dbReference type="Pfam" id="PF03011"/>
    </source>
</evidence>
<feature type="compositionally biased region" description="Low complexity" evidence="1">
    <location>
        <begin position="931"/>
        <end position="942"/>
    </location>
</feature>
<dbReference type="Gene3D" id="1.10.1900.40">
    <property type="entry name" value="Acidic terminal segments, variant surface antigen of PfEMP1"/>
    <property type="match status" value="2"/>
</dbReference>
<feature type="compositionally biased region" description="Polar residues" evidence="1">
    <location>
        <begin position="1653"/>
        <end position="1663"/>
    </location>
</feature>
<feature type="domain" description="Duffy-binding-like" evidence="2">
    <location>
        <begin position="1515"/>
        <end position="1653"/>
    </location>
</feature>
<feature type="region of interest" description="Disordered" evidence="1">
    <location>
        <begin position="802"/>
        <end position="884"/>
    </location>
</feature>
<evidence type="ECO:0000313" key="9">
    <source>
        <dbReference type="EMBL" id="PKC48989.1"/>
    </source>
</evidence>
<dbReference type="FunFam" id="1.10.1900.40:FF:000002">
    <property type="entry name" value="Erythrocyte membrane protein 1, PfEMP1"/>
    <property type="match status" value="1"/>
</dbReference>
<dbReference type="InterPro" id="IPR042202">
    <property type="entry name" value="Duffy-ag-bd_sf"/>
</dbReference>
<dbReference type="Pfam" id="PF05424">
    <property type="entry name" value="Duffy_binding"/>
    <property type="match status" value="2"/>
</dbReference>
<accession>A0A2I0C0A6</accession>
<dbReference type="InterPro" id="IPR041480">
    <property type="entry name" value="CIDR1_gamma"/>
</dbReference>
<feature type="region of interest" description="Disordered" evidence="1">
    <location>
        <begin position="1046"/>
        <end position="1077"/>
    </location>
</feature>
<evidence type="ECO:0000256" key="1">
    <source>
        <dbReference type="SAM" id="MobiDB-lite"/>
    </source>
</evidence>
<dbReference type="FunFam" id="1.20.58.830:FF:000004">
    <property type="entry name" value="Erythrocyte membrane protein 1, PfEMP1"/>
    <property type="match status" value="1"/>
</dbReference>
<dbReference type="Pfam" id="PF15447">
    <property type="entry name" value="NTS"/>
    <property type="match status" value="1"/>
</dbReference>
<evidence type="ECO:0000259" key="7">
    <source>
        <dbReference type="Pfam" id="PF22672"/>
    </source>
</evidence>
<evidence type="ECO:0000313" key="8">
    <source>
        <dbReference type="EMBL" id="KAF4327773.1"/>
    </source>
</evidence>
<feature type="region of interest" description="Disordered" evidence="1">
    <location>
        <begin position="39"/>
        <end position="69"/>
    </location>
</feature>
<feature type="compositionally biased region" description="Low complexity" evidence="1">
    <location>
        <begin position="977"/>
        <end position="989"/>
    </location>
</feature>
<evidence type="ECO:0000259" key="5">
    <source>
        <dbReference type="Pfam" id="PF15447"/>
    </source>
</evidence>
<dbReference type="InterPro" id="IPR008602">
    <property type="entry name" value="Duffy-antigen-binding"/>
</dbReference>
<dbReference type="SUPFAM" id="SSF140924">
    <property type="entry name" value="Duffy binding domain-like"/>
    <property type="match status" value="4"/>
</dbReference>
<evidence type="ECO:0000259" key="6">
    <source>
        <dbReference type="Pfam" id="PF18562"/>
    </source>
</evidence>
<dbReference type="InterPro" id="IPR044932">
    <property type="entry name" value="PfEMP1_ATS_sf"/>
</dbReference>
<feature type="region of interest" description="Disordered" evidence="1">
    <location>
        <begin position="1174"/>
        <end position="1207"/>
    </location>
</feature>
<sequence length="2182" mass="246115">MEPHGGSGGGGDVIDHQSAKHLLDSIGKIVHDQVEKEAADYRSSLQGRLKDATYSKKPDNQEKPSDPCELKHEYRTNATNGTSYPCRAGKEERFSDTLGGQCTDQQIEGNDRNNGGACAPYRRLHLCNKNMVKMDTNNDDSSKAKHNLLLDVCMAAKYEGYSINTHYPKHQEKYKDTGTASQLCTVLARSFADIGDIVRGRDLFRGNKKKSENKREKEKLEENFKKYFQQIHEDVTSTSGKNRKALRDRYHKDGPDYYQLREDWWNNNRKMVWIAMTCEAGGSQYFRRTCSNGISETNNKCRCTIETVPTYFDYVPQYLRWFEEWAEDFCRKKKHKLKDAIDKCRGQYQDADRYCDLNGYDCEKTKRGINMYRWDHKCTGCFLSCSHFRTWIDNQKEQFHKQKKIYDKEITRGGSDHKGYEKKFYGKLKGTDYKDVGKFLEKLSDEDVCTKFREDEGIIDFKNVNSSSGSGGGEGSNKTFSHTEYCQACPLCGVEKESNGGGGNTKWKRKEDMDKCPPINLYKPIDDKGGITINFLYSGDEPTEIGKKLNAFCLTHSGNSVVSSSSARGNGASRDKNGGSDSQDLYQKWTCYEIDELEKDEKEDGVDDPQYEKDVKTGGGLCILEKTNGKEKVNKQKTSHEMQKTFNPFFYYWVVHMLKDSIHWRTKKLDKCINNSNESKACKNNKKCNKECECFQRWITQKQQEWEQIKKHFRKQKNIDNVGGFFKLSHDDVLQQVLDKDLLLKSLQEAYGKPEDIKHIKDLLEKEAAAVAVVLGGKDNTTIDKLLNHEDKDAKDCLKKQEECKEQERGGVARSGTGPRPPSAGDTVHEVEEKEEEEQEEEEEDEGDDGDGDGKGDVDQDNTVDVGAKEAPKVVEGPTTTQNEVNPCQIVDNLFSNPEQFKDACGLKYGPKAPTSWKCVTPSGKPGEAPSGDSTATGSSGSICVPPRRRRLYVTPLTRLAGDNTAASVSPQVRGETPLASTSASTPSGSHRDPLLAAFVESAAIETFFLWDRYKKEWEAQKKAEQEQSGLLLGESSEALGMTAITSGAGAPKTPLTQQPVASSDDPQSKLQKSGDIPPPFLRQMFYTIADYKDILYSGSNDDNTKSSTYNDILKGDKEMKAKEEKIKEAIQKFFENGDKKPDGGTTPSSWWNNNAKHIWNGMICALTYTDNTNGGPPTQDGEVKNALLDDNNKPKTNAGPKSNPHDYTYEKVVLKEDEENGPKTGSSTQPLTLKNFVERPPYFRYLEEWGEEFCRKQKHKLYIIEKECKVEANGRDGKKNPKCSCYGENCNDNLIADPSIFPDFNCPKCGKHCSSYRKWINTKKTQYEKQKEAYGEQQKKCQKENNGAQGNNGGNGVCGTLEATYTEAKDFLQKLGSCKNNSEEANIDFGDKTKTFGPSENCKPCSEFKINCRNGNCGSDPKVECNGKNKNSISANHIIDDKNGNGNIEMLVSDDSTTEFEVDELKVCKGAGIFEGIRKDVWKCGNVCGYNVCKPKNVKGEKGNGNQIIIIRALFKRWLEYFLQDYNKINAKISYCKENGGTNICIKNCADKWIRKKKEEWKKIKDHYLEKKHENGDNNMKSLVTDILRSLQPQTELNKAIKPCGSLDAFESFCGLNGDENSKKNNDNQDAIDCMITNLQKKIGECKKNHAKTSGSDCNTAPTSDTTLDDEDLSLEEENTVEQPKFCPKPPEPKAEEKGACDPAPTTPKETASPADSGEGTKEHPSPPPTPDPAAPTSPPLPPLTTALVTSTLAWSVGIGFAAFTYFFLKKKTKASVGNLFQILQIPKSDYDIPTKLSPNRYIPYTSGKYRGKRYIYLEGDSGTDSGYTDHYSDITSSSESEYEEMDINDIYAPRAPKYKTLIEVVLEPSKRDIPSDDIPNNDTPSSKITDNEWNTLKHDFISNMLQNTQNTEPNMLGYNVDNNTHPTMSRHNVEEKPFIMSIHDRNLLNGEEYSYNVNMVNSMNDIPMSGKNDVYSGIDLINDSLSGGEPIDIYDEVLKRKENELFGTNHVKQTSIHSVAKPISDDPIHNQLELFHTWLDRHRDMCEKWENHHERLAKLKEEWENETHSGNTHPSDSNKTLNTDVSIQIHMDNPKPINEFTNMDTYPENSTMDTILDDLDKYKEPYYDVQDDIYYDVNDDNDISTVDSNNMDIPSKVQIEMDVNTKLVKEKYPIADVWDI</sequence>
<dbReference type="EMBL" id="NYMT01000002">
    <property type="protein sequence ID" value="PKC48989.1"/>
    <property type="molecule type" value="Genomic_DNA"/>
</dbReference>
<reference evidence="9 10" key="1">
    <citation type="submission" date="2017-11" db="EMBL/GenBank/DDBJ databases">
        <title>Plasmodium falciparum NF54 genome assembly.</title>
        <authorList>
            <person name="Bryant J.M."/>
            <person name="Baumgarten S."/>
            <person name="Scheidig-Benatar C."/>
            <person name="Scherf A."/>
        </authorList>
    </citation>
    <scope>NUCLEOTIDE SEQUENCE [LARGE SCALE GENOMIC DNA]</scope>
    <source>
        <strain evidence="9">NF54</strain>
    </source>
</reference>
<comment type="caution">
    <text evidence="9">The sequence shown here is derived from an EMBL/GenBank/DDBJ whole genome shotgun (WGS) entry which is preliminary data.</text>
</comment>
<feature type="region of interest" description="Disordered" evidence="1">
    <location>
        <begin position="1650"/>
        <end position="1744"/>
    </location>
</feature>
<feature type="domain" description="Plasmodium falciparum erythrocyte membrane protein 1 acidic terminal segment" evidence="4">
    <location>
        <begin position="1753"/>
        <end position="2182"/>
    </location>
</feature>
<feature type="domain" description="Duffy-antigen binding" evidence="3">
    <location>
        <begin position="943"/>
        <end position="1184"/>
    </location>
</feature>
<dbReference type="FunFam" id="1.10.1900.40:FF:000001">
    <property type="entry name" value="Erythrocyte membrane protein 1"/>
    <property type="match status" value="1"/>
</dbReference>
<feature type="domain" description="Duffy-binding-like" evidence="7">
    <location>
        <begin position="324"/>
        <end position="465"/>
    </location>
</feature>
<evidence type="ECO:0000259" key="4">
    <source>
        <dbReference type="Pfam" id="PF15445"/>
    </source>
</evidence>
<dbReference type="Pfam" id="PF03011">
    <property type="entry name" value="PFEMP"/>
    <property type="match status" value="2"/>
</dbReference>
<feature type="compositionally biased region" description="Low complexity" evidence="1">
    <location>
        <begin position="560"/>
        <end position="572"/>
    </location>
</feature>
<feature type="domain" description="Cysteine-rich interdomain region 1 gamma" evidence="6">
    <location>
        <begin position="1447"/>
        <end position="1498"/>
    </location>
</feature>
<gene>
    <name evidence="9" type="ORF">CK202_0941</name>
    <name evidence="8" type="ORF">CYL21_4098</name>
</gene>
<dbReference type="FunFam" id="1.20.58.1930:FF:000001">
    <property type="entry name" value="Erythrocyte membrane protein 1, PfEMP1"/>
    <property type="match status" value="1"/>
</dbReference>
<feature type="domain" description="Duffy-binding-like" evidence="7">
    <location>
        <begin position="1249"/>
        <end position="1401"/>
    </location>
</feature>
<feature type="compositionally biased region" description="Polar residues" evidence="1">
    <location>
        <begin position="1055"/>
        <end position="1072"/>
    </location>
</feature>
<dbReference type="Proteomes" id="UP000232684">
    <property type="component" value="Unassembled WGS sequence"/>
</dbReference>
<feature type="compositionally biased region" description="Acidic residues" evidence="1">
    <location>
        <begin position="1668"/>
        <end position="1681"/>
    </location>
</feature>
<dbReference type="FunFam" id="1.20.1310.20:FF:000012">
    <property type="entry name" value="Erythrocyte membrane protein 1, PfEMP1"/>
    <property type="match status" value="1"/>
</dbReference>
<dbReference type="GO" id="GO:0046789">
    <property type="term" value="F:host cell surface receptor binding"/>
    <property type="evidence" value="ECO:0007669"/>
    <property type="project" value="InterPro"/>
</dbReference>
<dbReference type="InterPro" id="IPR004258">
    <property type="entry name" value="DBL"/>
</dbReference>
<dbReference type="FunFam" id="1.20.58.830:FF:000001">
    <property type="entry name" value="Erythrocyte membrane protein 1, PfEMP1"/>
    <property type="match status" value="1"/>
</dbReference>
<feature type="region of interest" description="Disordered" evidence="1">
    <location>
        <begin position="560"/>
        <end position="582"/>
    </location>
</feature>
<feature type="compositionally biased region" description="Acidic residues" evidence="1">
    <location>
        <begin position="833"/>
        <end position="851"/>
    </location>
</feature>
<evidence type="ECO:0000313" key="10">
    <source>
        <dbReference type="Proteomes" id="UP000232684"/>
    </source>
</evidence>
<reference evidence="8 11" key="2">
    <citation type="submission" date="2018-05" db="EMBL/GenBank/DDBJ databases">
        <title>Genome assembly of Plasmodium falciparum NF54 DiCre.</title>
        <authorList>
            <person name="Baumgarten S."/>
            <person name="Treeck M."/>
            <person name="Scherf A."/>
        </authorList>
    </citation>
    <scope>NUCLEOTIDE SEQUENCE [LARGE SCALE GENOMIC DNA]</scope>
    <source>
        <strain evidence="8">NF54</strain>
    </source>
</reference>
<feature type="region of interest" description="Disordered" evidence="1">
    <location>
        <begin position="920"/>
        <end position="944"/>
    </location>
</feature>
<dbReference type="Proteomes" id="UP000754359">
    <property type="component" value="Unassembled WGS sequence"/>
</dbReference>
<dbReference type="Pfam" id="PF15445">
    <property type="entry name" value="ATS"/>
    <property type="match status" value="1"/>
</dbReference>
<feature type="domain" description="Duffy-binding-like" evidence="2">
    <location>
        <begin position="649"/>
        <end position="803"/>
    </location>
</feature>
<dbReference type="InterPro" id="IPR054595">
    <property type="entry name" value="DBL_C"/>
</dbReference>
<dbReference type="Gene3D" id="1.20.58.830">
    <property type="match status" value="3"/>
</dbReference>
<dbReference type="Gene3D" id="1.20.58.1930">
    <property type="match status" value="1"/>
</dbReference>
<dbReference type="VEuPathDB" id="PlasmoDB:PfNF54_110005300"/>
<proteinExistence type="predicted"/>
<feature type="compositionally biased region" description="Pro residues" evidence="1">
    <location>
        <begin position="1727"/>
        <end position="1744"/>
    </location>
</feature>
<feature type="region of interest" description="Disordered" evidence="1">
    <location>
        <begin position="964"/>
        <end position="991"/>
    </location>
</feature>
<dbReference type="InterPro" id="IPR029210">
    <property type="entry name" value="PfEMP1_NTS"/>
</dbReference>
<dbReference type="FunFam" id="1.20.58.830:FF:000003">
    <property type="entry name" value="Erythrocyte membrane protein 1, PfEMP1"/>
    <property type="match status" value="1"/>
</dbReference>
<protein>
    <submittedName>
        <fullName evidence="9">Erythrocyte membrane protein 1</fullName>
    </submittedName>
</protein>
<name>A0A2I0C0A6_PLAFO</name>
<dbReference type="Gene3D" id="1.20.1310.20">
    <property type="entry name" value="Duffy-antigen binding domain"/>
    <property type="match status" value="2"/>
</dbReference>
<organism evidence="9 10">
    <name type="scientific">Plasmodium falciparum (isolate NF54)</name>
    <dbReference type="NCBI Taxonomy" id="5843"/>
    <lineage>
        <taxon>Eukaryota</taxon>
        <taxon>Sar</taxon>
        <taxon>Alveolata</taxon>
        <taxon>Apicomplexa</taxon>
        <taxon>Aconoidasida</taxon>
        <taxon>Haemosporida</taxon>
        <taxon>Plasmodiidae</taxon>
        <taxon>Plasmodium</taxon>
        <taxon>Plasmodium (Laverania)</taxon>
    </lineage>
</organism>
<feature type="compositionally biased region" description="Basic and acidic residues" evidence="1">
    <location>
        <begin position="48"/>
        <end position="69"/>
    </location>
</feature>
<feature type="compositionally biased region" description="Basic and acidic residues" evidence="1">
    <location>
        <begin position="1692"/>
        <end position="1701"/>
    </location>
</feature>
<feature type="compositionally biased region" description="Basic and acidic residues" evidence="1">
    <location>
        <begin position="802"/>
        <end position="811"/>
    </location>
</feature>
<dbReference type="FunFam" id="1.20.1310.20:FF:000001">
    <property type="entry name" value="Erythrocyte membrane protein 1, PfEMP1"/>
    <property type="match status" value="1"/>
</dbReference>
<evidence type="ECO:0000259" key="3">
    <source>
        <dbReference type="Pfam" id="PF05424"/>
    </source>
</evidence>
<dbReference type="Pfam" id="PF22672">
    <property type="entry name" value="DBL_C"/>
    <property type="match status" value="2"/>
</dbReference>
<dbReference type="EMBL" id="QFXU01000020">
    <property type="protein sequence ID" value="KAF4327773.1"/>
    <property type="molecule type" value="Genomic_DNA"/>
</dbReference>
<dbReference type="InterPro" id="IPR029211">
    <property type="entry name" value="PfEMP1_ATS"/>
</dbReference>
<dbReference type="SMR" id="A0A2I0C0A6"/>
<dbReference type="Pfam" id="PF18562">
    <property type="entry name" value="CIDR1_gamma"/>
    <property type="match status" value="1"/>
</dbReference>
<dbReference type="GO" id="GO:0016020">
    <property type="term" value="C:membrane"/>
    <property type="evidence" value="ECO:0007669"/>
    <property type="project" value="InterPro"/>
</dbReference>
<feature type="domain" description="Plasmodium falciparum erythrocyte membrane protein-1 N-terminal segment" evidence="5">
    <location>
        <begin position="18"/>
        <end position="53"/>
    </location>
</feature>
<evidence type="ECO:0000313" key="11">
    <source>
        <dbReference type="Proteomes" id="UP000754359"/>
    </source>
</evidence>
<feature type="domain" description="Duffy-antigen binding" evidence="3">
    <location>
        <begin position="116"/>
        <end position="320"/>
    </location>
</feature>